<evidence type="ECO:0000313" key="3">
    <source>
        <dbReference type="EMBL" id="PKR87338.1"/>
    </source>
</evidence>
<dbReference type="EMBL" id="PJNW01000019">
    <property type="protein sequence ID" value="PKR87338.1"/>
    <property type="molecule type" value="Genomic_DNA"/>
</dbReference>
<comment type="similarity">
    <text evidence="1">Belongs to the RelE toxin family.</text>
</comment>
<dbReference type="Proteomes" id="UP000233491">
    <property type="component" value="Unassembled WGS sequence"/>
</dbReference>
<sequence length="101" mass="11441">MRLEIVRRPRARLDLIEIWTYVAEDNEAAADRLLRRIESVLAMLAETPLAGRARPELSPGIRSFPIGNYVIFYAVQPNAIDVVRVLSRYRDIAADDMGDDA</sequence>
<comment type="caution">
    <text evidence="3">The sequence shown here is derived from an EMBL/GenBank/DDBJ whole genome shotgun (WGS) entry which is preliminary data.</text>
</comment>
<dbReference type="OrthoDB" id="5457915at2"/>
<keyword evidence="2" id="KW-1277">Toxin-antitoxin system</keyword>
<dbReference type="Pfam" id="PF05016">
    <property type="entry name" value="ParE_toxin"/>
    <property type="match status" value="1"/>
</dbReference>
<dbReference type="InterPro" id="IPR051803">
    <property type="entry name" value="TA_system_RelE-like_toxin"/>
</dbReference>
<dbReference type="RefSeq" id="WP_101291149.1">
    <property type="nucleotide sequence ID" value="NZ_FOUQ01000010.1"/>
</dbReference>
<organism evidence="3 4">
    <name type="scientific">Pleomorphomonas diazotrophica</name>
    <dbReference type="NCBI Taxonomy" id="1166257"/>
    <lineage>
        <taxon>Bacteria</taxon>
        <taxon>Pseudomonadati</taxon>
        <taxon>Pseudomonadota</taxon>
        <taxon>Alphaproteobacteria</taxon>
        <taxon>Hyphomicrobiales</taxon>
        <taxon>Pleomorphomonadaceae</taxon>
        <taxon>Pleomorphomonas</taxon>
    </lineage>
</organism>
<dbReference type="AlphaFoldDB" id="A0A1I4V9E4"/>
<evidence type="ECO:0000256" key="2">
    <source>
        <dbReference type="ARBA" id="ARBA00022649"/>
    </source>
</evidence>
<reference evidence="3 4" key="1">
    <citation type="submission" date="2017-12" db="EMBL/GenBank/DDBJ databases">
        <title>Anaerobic carbon monoxide metabolism by Pleomorphomonas carboxyditropha sp. nov., a new mesophilic hydrogenogenic carboxidotroph.</title>
        <authorList>
            <person name="Esquivel-Elizondo S."/>
            <person name="Krajmalnik-Brown R."/>
        </authorList>
    </citation>
    <scope>NUCLEOTIDE SEQUENCE [LARGE SCALE GENOMIC DNA]</scope>
    <source>
        <strain evidence="3 4">R5-392</strain>
    </source>
</reference>
<gene>
    <name evidence="3" type="ORF">CXZ10_20020</name>
</gene>
<evidence type="ECO:0000256" key="1">
    <source>
        <dbReference type="ARBA" id="ARBA00006226"/>
    </source>
</evidence>
<dbReference type="Gene3D" id="3.30.2310.20">
    <property type="entry name" value="RelE-like"/>
    <property type="match status" value="1"/>
</dbReference>
<evidence type="ECO:0000313" key="4">
    <source>
        <dbReference type="Proteomes" id="UP000233491"/>
    </source>
</evidence>
<proteinExistence type="inferred from homology"/>
<keyword evidence="4" id="KW-1185">Reference proteome</keyword>
<protein>
    <submittedName>
        <fullName evidence="3">Type II toxin-antitoxin system RelE/ParE family toxin</fullName>
    </submittedName>
</protein>
<name>A0A1I4V9E4_9HYPH</name>
<dbReference type="SUPFAM" id="SSF143011">
    <property type="entry name" value="RelE-like"/>
    <property type="match status" value="1"/>
</dbReference>
<dbReference type="InterPro" id="IPR035093">
    <property type="entry name" value="RelE/ParE_toxin_dom_sf"/>
</dbReference>
<dbReference type="InterPro" id="IPR007712">
    <property type="entry name" value="RelE/ParE_toxin"/>
</dbReference>
<accession>A0A1I4V9E4</accession>
<dbReference type="PANTHER" id="PTHR33755">
    <property type="entry name" value="TOXIN PARE1-RELATED"/>
    <property type="match status" value="1"/>
</dbReference>